<dbReference type="EMBL" id="GGEC01076361">
    <property type="protein sequence ID" value="MBX56845.1"/>
    <property type="molecule type" value="Transcribed_RNA"/>
</dbReference>
<evidence type="ECO:0000256" key="1">
    <source>
        <dbReference type="SAM" id="SignalP"/>
    </source>
</evidence>
<organism evidence="2">
    <name type="scientific">Rhizophora mucronata</name>
    <name type="common">Asiatic mangrove</name>
    <dbReference type="NCBI Taxonomy" id="61149"/>
    <lineage>
        <taxon>Eukaryota</taxon>
        <taxon>Viridiplantae</taxon>
        <taxon>Streptophyta</taxon>
        <taxon>Embryophyta</taxon>
        <taxon>Tracheophyta</taxon>
        <taxon>Spermatophyta</taxon>
        <taxon>Magnoliopsida</taxon>
        <taxon>eudicotyledons</taxon>
        <taxon>Gunneridae</taxon>
        <taxon>Pentapetalae</taxon>
        <taxon>rosids</taxon>
        <taxon>fabids</taxon>
        <taxon>Malpighiales</taxon>
        <taxon>Rhizophoraceae</taxon>
        <taxon>Rhizophora</taxon>
    </lineage>
</organism>
<name>A0A2P2PQ59_RHIMU</name>
<feature type="chain" id="PRO_5015104845" evidence="1">
    <location>
        <begin position="25"/>
        <end position="62"/>
    </location>
</feature>
<dbReference type="AlphaFoldDB" id="A0A2P2PQ59"/>
<keyword evidence="1" id="KW-0732">Signal</keyword>
<sequence length="62" mass="7251">MRSFQSSLLVCRIIIFLLHRDVYGNFFSNPFSDLICARVSIFFTAMTLHSQKYAEQLILLFS</sequence>
<proteinExistence type="predicted"/>
<reference evidence="2" key="1">
    <citation type="submission" date="2018-02" db="EMBL/GenBank/DDBJ databases">
        <title>Rhizophora mucronata_Transcriptome.</title>
        <authorList>
            <person name="Meera S.P."/>
            <person name="Sreeshan A."/>
            <person name="Augustine A."/>
        </authorList>
    </citation>
    <scope>NUCLEOTIDE SEQUENCE</scope>
    <source>
        <tissue evidence="2">Leaf</tissue>
    </source>
</reference>
<protein>
    <submittedName>
        <fullName evidence="2">Uncharacterized protein</fullName>
    </submittedName>
</protein>
<evidence type="ECO:0000313" key="2">
    <source>
        <dbReference type="EMBL" id="MBX56845.1"/>
    </source>
</evidence>
<feature type="signal peptide" evidence="1">
    <location>
        <begin position="1"/>
        <end position="24"/>
    </location>
</feature>
<accession>A0A2P2PQ59</accession>